<dbReference type="InterPro" id="IPR002751">
    <property type="entry name" value="CbiM/NikMN"/>
</dbReference>
<dbReference type="STRING" id="1397108.IMCC12053_1558"/>
<keyword evidence="5" id="KW-1133">Transmembrane helix</keyword>
<reference evidence="7 8" key="1">
    <citation type="submission" date="2015-05" db="EMBL/GenBank/DDBJ databases">
        <authorList>
            <person name="Wang D.B."/>
            <person name="Wang M."/>
        </authorList>
    </citation>
    <scope>NUCLEOTIDE SEQUENCE [LARGE SCALE GENOMIC DNA]</scope>
    <source>
        <strain evidence="7 8">IMCC 12053</strain>
    </source>
</reference>
<evidence type="ECO:0000256" key="1">
    <source>
        <dbReference type="ARBA" id="ARBA00004651"/>
    </source>
</evidence>
<dbReference type="GO" id="GO:0005886">
    <property type="term" value="C:plasma membrane"/>
    <property type="evidence" value="ECO:0007669"/>
    <property type="project" value="UniProtKB-SubCell"/>
</dbReference>
<keyword evidence="2" id="KW-0813">Transport</keyword>
<keyword evidence="6" id="KW-0472">Membrane</keyword>
<name>A0A0N9ZF12_9RHOB</name>
<dbReference type="RefSeq" id="WP_062217529.1">
    <property type="nucleotide sequence ID" value="NZ_CBFHKW010000010.1"/>
</dbReference>
<organism evidence="7 8">
    <name type="scientific">Celeribacter marinus</name>
    <dbReference type="NCBI Taxonomy" id="1397108"/>
    <lineage>
        <taxon>Bacteria</taxon>
        <taxon>Pseudomonadati</taxon>
        <taxon>Pseudomonadota</taxon>
        <taxon>Alphaproteobacteria</taxon>
        <taxon>Rhodobacterales</taxon>
        <taxon>Roseobacteraceae</taxon>
        <taxon>Celeribacter</taxon>
    </lineage>
</organism>
<accession>A0A0N9ZF12</accession>
<gene>
    <name evidence="7" type="ORF">IMCC12053_1558</name>
</gene>
<evidence type="ECO:0000256" key="5">
    <source>
        <dbReference type="ARBA" id="ARBA00022989"/>
    </source>
</evidence>
<evidence type="ECO:0000256" key="2">
    <source>
        <dbReference type="ARBA" id="ARBA00022448"/>
    </source>
</evidence>
<evidence type="ECO:0000313" key="7">
    <source>
        <dbReference type="EMBL" id="ALI55505.1"/>
    </source>
</evidence>
<dbReference type="Pfam" id="PF01891">
    <property type="entry name" value="CbiM"/>
    <property type="match status" value="1"/>
</dbReference>
<dbReference type="Gene3D" id="1.10.1760.20">
    <property type="match status" value="1"/>
</dbReference>
<sequence>MHIEPGLVTGAKLALSVVTAVGAAGFTVKHAWQAVKESGVTSLAARSALAMIATVFAFQVLPHAPAGVSEVHFIFGSTLFLLFGAAPAAIGLALGLLAQGMIVEPIDLPQYGMNVTTLLVPMFAIKMVADRIIAPNTAYADVTYKQALALSTTYQAGVVAWVGFWVTYGHGFAAMGEIATFGAAYLAVIAIEPFVDLAVLAGAKTLKGLGRTGLVSPRTFNAA</sequence>
<comment type="subcellular location">
    <subcellularLocation>
        <location evidence="1">Cell membrane</location>
        <topology evidence="1">Multi-pass membrane protein</topology>
    </subcellularLocation>
</comment>
<dbReference type="PATRIC" id="fig|1397108.4.peg.1592"/>
<evidence type="ECO:0000313" key="8">
    <source>
        <dbReference type="Proteomes" id="UP000064920"/>
    </source>
</evidence>
<protein>
    <submittedName>
        <fullName evidence="7">Putative cobalt transporter CbtC</fullName>
    </submittedName>
</protein>
<keyword evidence="3" id="KW-1003">Cell membrane</keyword>
<dbReference type="GO" id="GO:0000041">
    <property type="term" value="P:transition metal ion transport"/>
    <property type="evidence" value="ECO:0007669"/>
    <property type="project" value="InterPro"/>
</dbReference>
<proteinExistence type="predicted"/>
<evidence type="ECO:0000256" key="4">
    <source>
        <dbReference type="ARBA" id="ARBA00022692"/>
    </source>
</evidence>
<evidence type="ECO:0000256" key="6">
    <source>
        <dbReference type="ARBA" id="ARBA00023136"/>
    </source>
</evidence>
<dbReference type="AlphaFoldDB" id="A0A0N9ZF12"/>
<dbReference type="EMBL" id="CP012023">
    <property type="protein sequence ID" value="ALI55505.1"/>
    <property type="molecule type" value="Genomic_DNA"/>
</dbReference>
<dbReference type="KEGG" id="cmar:IMCC12053_1558"/>
<dbReference type="OrthoDB" id="4710659at2"/>
<keyword evidence="8" id="KW-1185">Reference proteome</keyword>
<evidence type="ECO:0000256" key="3">
    <source>
        <dbReference type="ARBA" id="ARBA00022475"/>
    </source>
</evidence>
<keyword evidence="4" id="KW-0812">Transmembrane</keyword>
<dbReference type="Proteomes" id="UP000064920">
    <property type="component" value="Chromosome"/>
</dbReference>